<dbReference type="InterPro" id="IPR027278">
    <property type="entry name" value="ACCD_DCysDesulf"/>
</dbReference>
<feature type="modified residue" description="N6-(pyridoxal phosphate)lysine" evidence="5">
    <location>
        <position position="38"/>
    </location>
</feature>
<evidence type="ECO:0000256" key="3">
    <source>
        <dbReference type="ARBA" id="ARBA00022898"/>
    </source>
</evidence>
<dbReference type="PIRSF" id="PIRSF006278">
    <property type="entry name" value="ACCD_DCysDesulf"/>
    <property type="match status" value="1"/>
</dbReference>
<dbReference type="STRING" id="349064.SAMN05660429_02312"/>
<feature type="active site" description="Nucleophile" evidence="4">
    <location>
        <position position="64"/>
    </location>
</feature>
<dbReference type="OrthoDB" id="9801249at2"/>
<dbReference type="InterPro" id="IPR001926">
    <property type="entry name" value="TrpB-like_PALP"/>
</dbReference>
<keyword evidence="8" id="KW-1185">Reference proteome</keyword>
<dbReference type="RefSeq" id="WP_093330508.1">
    <property type="nucleotide sequence ID" value="NZ_AP027363.1"/>
</dbReference>
<dbReference type="AlphaFoldDB" id="A0A1I0G162"/>
<evidence type="ECO:0000259" key="6">
    <source>
        <dbReference type="Pfam" id="PF00291"/>
    </source>
</evidence>
<evidence type="ECO:0000313" key="7">
    <source>
        <dbReference type="EMBL" id="SET64463.1"/>
    </source>
</evidence>
<evidence type="ECO:0000256" key="2">
    <source>
        <dbReference type="ARBA" id="ARBA00008639"/>
    </source>
</evidence>
<dbReference type="SUPFAM" id="SSF53686">
    <property type="entry name" value="Tryptophan synthase beta subunit-like PLP-dependent enzymes"/>
    <property type="match status" value="1"/>
</dbReference>
<accession>A0A1I0G162</accession>
<dbReference type="EMBL" id="FOHK01000010">
    <property type="protein sequence ID" value="SET64463.1"/>
    <property type="molecule type" value="Genomic_DNA"/>
</dbReference>
<comment type="similarity">
    <text evidence="2">Belongs to the ACC deaminase/D-cysteine desulfhydrase family.</text>
</comment>
<dbReference type="InterPro" id="IPR036052">
    <property type="entry name" value="TrpB-like_PALP_sf"/>
</dbReference>
<dbReference type="PANTHER" id="PTHR43780">
    <property type="entry name" value="1-AMINOCYCLOPROPANE-1-CARBOXYLATE DEAMINASE-RELATED"/>
    <property type="match status" value="1"/>
</dbReference>
<dbReference type="PANTHER" id="PTHR43780:SF2">
    <property type="entry name" value="1-AMINOCYCLOPROPANE-1-CARBOXYLATE DEAMINASE-RELATED"/>
    <property type="match status" value="1"/>
</dbReference>
<evidence type="ECO:0000256" key="4">
    <source>
        <dbReference type="PIRSR" id="PIRSR006278-1"/>
    </source>
</evidence>
<dbReference type="Pfam" id="PF00291">
    <property type="entry name" value="PALP"/>
    <property type="match status" value="1"/>
</dbReference>
<reference evidence="7 8" key="1">
    <citation type="submission" date="2016-10" db="EMBL/GenBank/DDBJ databases">
        <authorList>
            <person name="de Groot N.N."/>
        </authorList>
    </citation>
    <scope>NUCLEOTIDE SEQUENCE [LARGE SCALE GENOMIC DNA]</scope>
    <source>
        <strain evidence="7 8">DSM 19706</strain>
    </source>
</reference>
<organism evidence="7 8">
    <name type="scientific">Thalassotalea agarivorans</name>
    <name type="common">Thalassomonas agarivorans</name>
    <dbReference type="NCBI Taxonomy" id="349064"/>
    <lineage>
        <taxon>Bacteria</taxon>
        <taxon>Pseudomonadati</taxon>
        <taxon>Pseudomonadota</taxon>
        <taxon>Gammaproteobacteria</taxon>
        <taxon>Alteromonadales</taxon>
        <taxon>Colwelliaceae</taxon>
        <taxon>Thalassotalea</taxon>
    </lineage>
</organism>
<sequence length="310" mass="34847">MKPASPIQTLKHQLFSEKKLQVFIKRDDLIDPIISGNKWRKIKQNLHLARKNNKGILSFGGSYSNHIHALAFACHQHNIPSIGIIRGEQAYQSNYTLSWARHWQMQLQFVDRATYRLRHNDAYLKKLSEQYPDYMVVPEGGSNTLALDGVGDVISELRHQQSFDTLIVPVGSGGTLAGLVKADENQHKLIGICVLKGGNYLQGDIEKLAGKQYDNWRLMHDFHLGGYAKFSAQAYQQMCHFAATLNIPFEPVYSGKMLLALKQLVEQDYFPAGHKIMLIHTGGLQGLGGMLERGIITKAPIQLPDKPNFS</sequence>
<dbReference type="Proteomes" id="UP000199308">
    <property type="component" value="Unassembled WGS sequence"/>
</dbReference>
<dbReference type="GO" id="GO:0019148">
    <property type="term" value="F:D-cysteine desulfhydrase activity"/>
    <property type="evidence" value="ECO:0007669"/>
    <property type="project" value="TreeGrafter"/>
</dbReference>
<keyword evidence="3 5" id="KW-0663">Pyridoxal phosphate</keyword>
<gene>
    <name evidence="7" type="ORF">SAMN05660429_02312</name>
</gene>
<evidence type="ECO:0000256" key="5">
    <source>
        <dbReference type="PIRSR" id="PIRSR006278-2"/>
    </source>
</evidence>
<comment type="cofactor">
    <cofactor evidence="1">
        <name>pyridoxal 5'-phosphate</name>
        <dbReference type="ChEBI" id="CHEBI:597326"/>
    </cofactor>
</comment>
<dbReference type="Gene3D" id="3.40.50.1100">
    <property type="match status" value="2"/>
</dbReference>
<feature type="domain" description="Tryptophan synthase beta chain-like PALP" evidence="6">
    <location>
        <begin position="14"/>
        <end position="282"/>
    </location>
</feature>
<protein>
    <submittedName>
        <fullName evidence="7">1-aminocyclopropane-1-carboxylate deaminase</fullName>
    </submittedName>
</protein>
<evidence type="ECO:0000313" key="8">
    <source>
        <dbReference type="Proteomes" id="UP000199308"/>
    </source>
</evidence>
<proteinExistence type="inferred from homology"/>
<name>A0A1I0G162_THASX</name>
<evidence type="ECO:0000256" key="1">
    <source>
        <dbReference type="ARBA" id="ARBA00001933"/>
    </source>
</evidence>